<evidence type="ECO:0000256" key="16">
    <source>
        <dbReference type="ARBA" id="ARBA00023180"/>
    </source>
</evidence>
<dbReference type="Proteomes" id="UP000472267">
    <property type="component" value="Chromosome 22"/>
</dbReference>
<gene>
    <name evidence="39" type="primary">LOC115409922</name>
</gene>
<evidence type="ECO:0000256" key="14">
    <source>
        <dbReference type="ARBA" id="ARBA00023136"/>
    </source>
</evidence>
<dbReference type="AlphaFoldDB" id="A0A672GIJ7"/>
<evidence type="ECO:0000256" key="21">
    <source>
        <dbReference type="ARBA" id="ARBA00041507"/>
    </source>
</evidence>
<dbReference type="Ensembl" id="ENSSFAT00005019349.1">
    <property type="protein sequence ID" value="ENSSFAP00005018618.1"/>
    <property type="gene ID" value="ENSSFAG00005009796.1"/>
</dbReference>
<reference evidence="39" key="2">
    <citation type="submission" date="2025-08" db="UniProtKB">
        <authorList>
            <consortium name="Ensembl"/>
        </authorList>
    </citation>
    <scope>IDENTIFICATION</scope>
</reference>
<evidence type="ECO:0000256" key="24">
    <source>
        <dbReference type="ARBA" id="ARBA00042448"/>
    </source>
</evidence>
<evidence type="ECO:0000256" key="32">
    <source>
        <dbReference type="ARBA" id="ARBA00052027"/>
    </source>
</evidence>
<feature type="disulfide bond" evidence="38">
    <location>
        <begin position="148"/>
        <end position="287"/>
    </location>
</feature>
<evidence type="ECO:0000256" key="6">
    <source>
        <dbReference type="ARBA" id="ARBA00022525"/>
    </source>
</evidence>
<evidence type="ECO:0000256" key="36">
    <source>
        <dbReference type="ARBA" id="ARBA00081332"/>
    </source>
</evidence>
<keyword evidence="9" id="KW-0812">Transmembrane</keyword>
<dbReference type="GO" id="GO:0047288">
    <property type="term" value="F:beta-D-galactosyl-(1-&gt;3)-N-acetyl-beta-D-galactosaminide alpha-2,3- sialyltransferase"/>
    <property type="evidence" value="ECO:0007669"/>
    <property type="project" value="UniProtKB-EC"/>
</dbReference>
<evidence type="ECO:0000256" key="30">
    <source>
        <dbReference type="ARBA" id="ARBA00043816"/>
    </source>
</evidence>
<dbReference type="PANTHER" id="PTHR46032">
    <property type="entry name" value="ALPHA-2,3-SIALYLTRANSFERASE ST3GAL I ISOFORM X1"/>
    <property type="match status" value="1"/>
</dbReference>
<dbReference type="InterPro" id="IPR038578">
    <property type="entry name" value="GT29-like_sf"/>
</dbReference>
<dbReference type="Gene3D" id="3.90.1480.20">
    <property type="entry name" value="Glycosyl transferase family 29"/>
    <property type="match status" value="1"/>
</dbReference>
<evidence type="ECO:0000256" key="17">
    <source>
        <dbReference type="ARBA" id="ARBA00036292"/>
    </source>
</evidence>
<keyword evidence="7" id="KW-0328">Glycosyltransferase</keyword>
<evidence type="ECO:0000256" key="22">
    <source>
        <dbReference type="ARBA" id="ARBA00041997"/>
    </source>
</evidence>
<comment type="similarity">
    <text evidence="5">Belongs to the glycosyltransferase 29 family.</text>
</comment>
<evidence type="ECO:0000256" key="31">
    <source>
        <dbReference type="ARBA" id="ARBA00047509"/>
    </source>
</evidence>
<dbReference type="OrthoDB" id="10264956at2759"/>
<organism evidence="39 40">
    <name type="scientific">Salarias fasciatus</name>
    <name type="common">Jewelled blenny</name>
    <name type="synonym">Blennius fasciatus</name>
    <dbReference type="NCBI Taxonomy" id="181472"/>
    <lineage>
        <taxon>Eukaryota</taxon>
        <taxon>Metazoa</taxon>
        <taxon>Chordata</taxon>
        <taxon>Craniata</taxon>
        <taxon>Vertebrata</taxon>
        <taxon>Euteleostomi</taxon>
        <taxon>Actinopterygii</taxon>
        <taxon>Neopterygii</taxon>
        <taxon>Teleostei</taxon>
        <taxon>Neoteleostei</taxon>
        <taxon>Acanthomorphata</taxon>
        <taxon>Ovalentaria</taxon>
        <taxon>Blenniimorphae</taxon>
        <taxon>Blenniiformes</taxon>
        <taxon>Blennioidei</taxon>
        <taxon>Blenniidae</taxon>
        <taxon>Salariinae</taxon>
        <taxon>Salarias</taxon>
    </lineage>
</organism>
<reference evidence="39" key="3">
    <citation type="submission" date="2025-09" db="UniProtKB">
        <authorList>
            <consortium name="Ensembl"/>
        </authorList>
    </citation>
    <scope>IDENTIFICATION</scope>
</reference>
<dbReference type="OMA" id="LKRSHYG"/>
<evidence type="ECO:0000256" key="25">
    <source>
        <dbReference type="ARBA" id="ARBA00042682"/>
    </source>
</evidence>
<evidence type="ECO:0000256" key="34">
    <source>
        <dbReference type="ARBA" id="ARBA00072809"/>
    </source>
</evidence>
<evidence type="ECO:0000256" key="18">
    <source>
        <dbReference type="ARBA" id="ARBA00039106"/>
    </source>
</evidence>
<evidence type="ECO:0000256" key="1">
    <source>
        <dbReference type="ARBA" id="ARBA00004447"/>
    </source>
</evidence>
<dbReference type="GO" id="GO:0097503">
    <property type="term" value="P:sialylation"/>
    <property type="evidence" value="ECO:0007669"/>
    <property type="project" value="TreeGrafter"/>
</dbReference>
<evidence type="ECO:0000256" key="35">
    <source>
        <dbReference type="ARBA" id="ARBA00081228"/>
    </source>
</evidence>
<comment type="catalytic activity">
    <reaction evidence="17">
        <text>a beta-D-galactosyl-(1-&gt;3)-N-acetyl-alpha-D-galactosaminyl derivative + CMP-N-acetyl-beta-neuraminate = an N-acetyl-alpha-neuraminyl-(2-&gt;3)-beta-D-galactosyl-(1-&gt;3)-N-acetyl-alpha-D-galactosaminyl derivative + CMP + H(+)</text>
        <dbReference type="Rhea" id="RHEA:21616"/>
        <dbReference type="ChEBI" id="CHEBI:15378"/>
        <dbReference type="ChEBI" id="CHEBI:57812"/>
        <dbReference type="ChEBI" id="CHEBI:60377"/>
        <dbReference type="ChEBI" id="CHEBI:133470"/>
        <dbReference type="ChEBI" id="CHEBI:139596"/>
        <dbReference type="EC" id="2.4.3.4"/>
    </reaction>
    <physiologicalReaction direction="left-to-right" evidence="17">
        <dbReference type="Rhea" id="RHEA:21617"/>
    </physiologicalReaction>
</comment>
<evidence type="ECO:0000256" key="4">
    <source>
        <dbReference type="ARBA" id="ARBA00004934"/>
    </source>
</evidence>
<dbReference type="InParanoid" id="A0A672GIJ7"/>
<dbReference type="RefSeq" id="XP_029977119.1">
    <property type="nucleotide sequence ID" value="XM_030121259.1"/>
</dbReference>
<dbReference type="GeneID" id="115409922"/>
<evidence type="ECO:0000256" key="20">
    <source>
        <dbReference type="ARBA" id="ARBA00040101"/>
    </source>
</evidence>
<dbReference type="EC" id="2.4.3.4" evidence="19"/>
<dbReference type="InterPro" id="IPR051757">
    <property type="entry name" value="Beta-gal_alpha2-3_sialyltrans"/>
</dbReference>
<evidence type="ECO:0000256" key="37">
    <source>
        <dbReference type="ARBA" id="ARBA00082805"/>
    </source>
</evidence>
<comment type="catalytic activity">
    <reaction evidence="29">
        <text>a ganglioside GM1 (d18:1(4E)) + CMP-N-acetyl-beta-neuraminate = a ganglioside GD1a (d18:1(4E)) + CMP + H(+)</text>
        <dbReference type="Rhea" id="RHEA:18021"/>
        <dbReference type="ChEBI" id="CHEBI:15378"/>
        <dbReference type="ChEBI" id="CHEBI:57812"/>
        <dbReference type="ChEBI" id="CHEBI:60377"/>
        <dbReference type="ChEBI" id="CHEBI:77709"/>
        <dbReference type="ChEBI" id="CHEBI:78445"/>
        <dbReference type="EC" id="2.4.3.2"/>
    </reaction>
    <physiologicalReaction direction="left-to-right" evidence="29">
        <dbReference type="Rhea" id="RHEA:18022"/>
    </physiologicalReaction>
</comment>
<evidence type="ECO:0000313" key="39">
    <source>
        <dbReference type="Ensembl" id="ENSSFAP00005018618.1"/>
    </source>
</evidence>
<evidence type="ECO:0000256" key="27">
    <source>
        <dbReference type="ARBA" id="ARBA00042991"/>
    </source>
</evidence>
<keyword evidence="11" id="KW-1133">Transmembrane helix</keyword>
<keyword evidence="14" id="KW-0472">Membrane</keyword>
<comment type="catalytic activity">
    <reaction evidence="30">
        <text>a ganglioside GA1 + CMP-N-acetyl-beta-neuraminate = a ganglioside GM1b + CMP + H(+)</text>
        <dbReference type="Rhea" id="RHEA:48244"/>
        <dbReference type="ChEBI" id="CHEBI:15378"/>
        <dbReference type="ChEBI" id="CHEBI:57812"/>
        <dbReference type="ChEBI" id="CHEBI:60377"/>
        <dbReference type="ChEBI" id="CHEBI:88069"/>
        <dbReference type="ChEBI" id="CHEBI:90151"/>
    </reaction>
    <physiologicalReaction direction="left-to-right" evidence="30">
        <dbReference type="Rhea" id="RHEA:48245"/>
    </physiologicalReaction>
</comment>
<evidence type="ECO:0000256" key="13">
    <source>
        <dbReference type="ARBA" id="ARBA00023098"/>
    </source>
</evidence>
<sequence>MMPRVKVFLILLCLTGIGVLFRTYSVFSLNWFQKPNGDRSYGYTPLWADSTKLQNQSHVTPVPKNQSLCSCVKCLTEDKQLREHRLVFIQPFLSKAYSLSEGNFNWWKRLQLERCSYNTYQATVKSLFEMFPPDPDLVKPRPDHCRTCAVVGNSHNLKGARYGKLIDSQDVVIRMNFGPTKGYEEDTGTKTTHRALYPESAADLGSTTHLVLFPFKLLDLQWLMKALSTGFVGRSYAPIRAKIQANKTLVMVVNPAFMRYVHDYWLDKKGSYPSTGFMTLALALHMCDEVHVFGFGADSEGNWSHYWQALKNSQSVNGVHPARHEYDAIQRLSQQARIQLYKGV</sequence>
<dbReference type="EC" id="2.4.3.2" evidence="18"/>
<proteinExistence type="inferred from homology"/>
<comment type="pathway">
    <text evidence="4">Glycolipid biosynthesis.</text>
</comment>
<evidence type="ECO:0000313" key="40">
    <source>
        <dbReference type="Proteomes" id="UP000472267"/>
    </source>
</evidence>
<reference evidence="39" key="1">
    <citation type="submission" date="2019-06" db="EMBL/GenBank/DDBJ databases">
        <authorList>
            <consortium name="Wellcome Sanger Institute Data Sharing"/>
        </authorList>
    </citation>
    <scope>NUCLEOTIDE SEQUENCE [LARGE SCALE GENOMIC DNA]</scope>
</reference>
<evidence type="ECO:0000256" key="33">
    <source>
        <dbReference type="ARBA" id="ARBA00062545"/>
    </source>
</evidence>
<dbReference type="InterPro" id="IPR012163">
    <property type="entry name" value="Sialyl_trans"/>
</dbReference>
<dbReference type="Pfam" id="PF00777">
    <property type="entry name" value="Glyco_transf_29"/>
    <property type="match status" value="1"/>
</dbReference>
<evidence type="ECO:0000256" key="38">
    <source>
        <dbReference type="PIRSR" id="PIRSR005557-2"/>
    </source>
</evidence>
<evidence type="ECO:0000256" key="10">
    <source>
        <dbReference type="ARBA" id="ARBA00022968"/>
    </source>
</evidence>
<keyword evidence="13" id="KW-0443">Lipid metabolism</keyword>
<evidence type="ECO:0000256" key="12">
    <source>
        <dbReference type="ARBA" id="ARBA00023034"/>
    </source>
</evidence>
<dbReference type="PIRSF" id="PIRSF005557">
    <property type="entry name" value="Sialyl_trans"/>
    <property type="match status" value="1"/>
</dbReference>
<evidence type="ECO:0000256" key="11">
    <source>
        <dbReference type="ARBA" id="ARBA00022989"/>
    </source>
</evidence>
<dbReference type="GO" id="GO:0032580">
    <property type="term" value="C:Golgi cisterna membrane"/>
    <property type="evidence" value="ECO:0007669"/>
    <property type="project" value="UniProtKB-SubCell"/>
</dbReference>
<evidence type="ECO:0000256" key="23">
    <source>
        <dbReference type="ARBA" id="ARBA00042022"/>
    </source>
</evidence>
<dbReference type="FunFam" id="3.90.1480.20:FF:000002">
    <property type="entry name" value="CMP-N-acetylneuraminate-beta-galactosamide- alpha-2,3-sialyltransferase 2"/>
    <property type="match status" value="1"/>
</dbReference>
<comment type="subunit">
    <text evidence="33">Homodimer; disulfide-linked. Homodimer formation occurs in the endoplasmic reticulum.</text>
</comment>
<comment type="catalytic activity">
    <reaction evidence="32">
        <text>a globoside GalGb4Cer + CMP-N-acetyl-beta-neuraminate = a globoside MSGG + CMP + H(+)</text>
        <dbReference type="Rhea" id="RHEA:65372"/>
        <dbReference type="ChEBI" id="CHEBI:15378"/>
        <dbReference type="ChEBI" id="CHEBI:57812"/>
        <dbReference type="ChEBI" id="CHEBI:60377"/>
        <dbReference type="ChEBI" id="CHEBI:140623"/>
        <dbReference type="ChEBI" id="CHEBI:140691"/>
    </reaction>
    <physiologicalReaction direction="left-to-right" evidence="32">
        <dbReference type="Rhea" id="RHEA:65373"/>
    </physiologicalReaction>
</comment>
<keyword evidence="8" id="KW-0808">Transferase</keyword>
<keyword evidence="15" id="KW-1015">Disulfide bond</keyword>
<evidence type="ECO:0000256" key="7">
    <source>
        <dbReference type="ARBA" id="ARBA00022676"/>
    </source>
</evidence>
<comment type="subcellular location">
    <subcellularLocation>
        <location evidence="1">Golgi apparatus</location>
        <location evidence="1">Golgi stack membrane</location>
        <topology evidence="1">Single-pass type II membrane protein</topology>
    </subcellularLocation>
    <subcellularLocation>
        <location evidence="2">Secreted</location>
    </subcellularLocation>
</comment>
<evidence type="ECO:0000256" key="5">
    <source>
        <dbReference type="ARBA" id="ARBA00006003"/>
    </source>
</evidence>
<keyword evidence="40" id="KW-1185">Reference proteome</keyword>
<keyword evidence="16" id="KW-0325">Glycoprotein</keyword>
<dbReference type="PANTHER" id="PTHR46032:SF6">
    <property type="entry name" value="CMP-N-ACETYLNEURAMINATE-BETA-GALACTOSAMIDE-ALPHA-2,3-SIALYLTRANSFERASE 1"/>
    <property type="match status" value="1"/>
</dbReference>
<evidence type="ECO:0000256" key="8">
    <source>
        <dbReference type="ARBA" id="ARBA00022679"/>
    </source>
</evidence>
<evidence type="ECO:0000256" key="26">
    <source>
        <dbReference type="ARBA" id="ARBA00042990"/>
    </source>
</evidence>
<evidence type="ECO:0000256" key="9">
    <source>
        <dbReference type="ARBA" id="ARBA00022692"/>
    </source>
</evidence>
<dbReference type="GO" id="GO:0005576">
    <property type="term" value="C:extracellular region"/>
    <property type="evidence" value="ECO:0007669"/>
    <property type="project" value="UniProtKB-SubCell"/>
</dbReference>
<evidence type="ECO:0000256" key="2">
    <source>
        <dbReference type="ARBA" id="ARBA00004613"/>
    </source>
</evidence>
<evidence type="ECO:0000256" key="19">
    <source>
        <dbReference type="ARBA" id="ARBA00039107"/>
    </source>
</evidence>
<evidence type="ECO:0000256" key="15">
    <source>
        <dbReference type="ARBA" id="ARBA00023157"/>
    </source>
</evidence>
<comment type="catalytic activity">
    <reaction evidence="31">
        <text>ganglioside GM1 (d18:1(4E)/18:0) + CMP-N-acetyl-beta-neuraminate = ganglioside GD1a (18:1(4E)/18:0) + CMP + H(+)</text>
        <dbReference type="Rhea" id="RHEA:48248"/>
        <dbReference type="ChEBI" id="CHEBI:15378"/>
        <dbReference type="ChEBI" id="CHEBI:57812"/>
        <dbReference type="ChEBI" id="CHEBI:60377"/>
        <dbReference type="ChEBI" id="CHEBI:73110"/>
        <dbReference type="ChEBI" id="CHEBI:90153"/>
    </reaction>
    <physiologicalReaction direction="left-to-right" evidence="31">
        <dbReference type="Rhea" id="RHEA:48249"/>
    </physiologicalReaction>
</comment>
<dbReference type="GO" id="GO:0003836">
    <property type="term" value="F:beta-galactoside (CMP) alpha-2,3-sialyltransferase activity"/>
    <property type="evidence" value="ECO:0007669"/>
    <property type="project" value="UniProtKB-EC"/>
</dbReference>
<evidence type="ECO:0000256" key="3">
    <source>
        <dbReference type="ARBA" id="ARBA00004922"/>
    </source>
</evidence>
<evidence type="ECO:0000256" key="29">
    <source>
        <dbReference type="ARBA" id="ARBA00043773"/>
    </source>
</evidence>
<accession>A0A672GIJ7</accession>
<comment type="pathway">
    <text evidence="3">Protein modification; protein glycosylation.</text>
</comment>
<protein>
    <recommendedName>
        <fullName evidence="20">CMP-N-acetylneuraminate-beta-galactosamide-alpha-2,3-sialyltransferase 1</fullName>
        <ecNumber evidence="18">2.4.3.2</ecNumber>
        <ecNumber evidence="19">2.4.3.4</ecNumber>
    </recommendedName>
    <alternativeName>
        <fullName evidence="34">CMP-N-acetylneuraminate-beta-galactosamide-alpha-2,3-sialyltransferase 2</fullName>
    </alternativeName>
    <alternativeName>
        <fullName evidence="27">Gal-NAc6S</fullName>
    </alternativeName>
    <alternativeName>
        <fullName evidence="24">Gal-beta-1,3-GalNAc-alpha-2,3-sialyltransferase</fullName>
    </alternativeName>
    <alternativeName>
        <fullName evidence="26">Monosialoganglioside sialyltransferase</fullName>
    </alternativeName>
    <alternativeName>
        <fullName evidence="22">ST3Gal I</fullName>
    </alternativeName>
    <alternativeName>
        <fullName evidence="35">ST3Gal II</fullName>
    </alternativeName>
    <alternativeName>
        <fullName evidence="23">ST3GalA.1</fullName>
    </alternativeName>
    <alternativeName>
        <fullName evidence="36">ST3GalA.2</fullName>
    </alternativeName>
    <alternativeName>
        <fullName evidence="21">ST3O</fullName>
    </alternativeName>
    <alternativeName>
        <fullName evidence="25">Sialyltransferase 4A</fullName>
    </alternativeName>
    <alternativeName>
        <fullName evidence="37">Sialyltransferase 4B</fullName>
    </alternativeName>
</protein>
<dbReference type="GO" id="GO:0006629">
    <property type="term" value="P:lipid metabolic process"/>
    <property type="evidence" value="ECO:0007669"/>
    <property type="project" value="UniProtKB-KW"/>
</dbReference>
<dbReference type="InterPro" id="IPR001675">
    <property type="entry name" value="Glyco_trans_29"/>
</dbReference>
<name>A0A672GIJ7_SALFA</name>
<keyword evidence="12" id="KW-0333">Golgi apparatus</keyword>
<keyword evidence="10" id="KW-0735">Signal-anchor</keyword>
<comment type="catalytic activity">
    <reaction evidence="28">
        <text>a ganglioside GA1 (d18:1(4E)) + CMP-N-acetyl-beta-neuraminate = a ganglioside GM1b (d18:1(4E)) + CMP + H(+)</text>
        <dbReference type="Rhea" id="RHEA:47560"/>
        <dbReference type="ChEBI" id="CHEBI:15378"/>
        <dbReference type="ChEBI" id="CHEBI:27938"/>
        <dbReference type="ChEBI" id="CHEBI:57812"/>
        <dbReference type="ChEBI" id="CHEBI:60377"/>
        <dbReference type="ChEBI" id="CHEBI:78568"/>
    </reaction>
    <physiologicalReaction direction="left-to-right" evidence="28">
        <dbReference type="Rhea" id="RHEA:47561"/>
    </physiologicalReaction>
</comment>
<evidence type="ECO:0000256" key="28">
    <source>
        <dbReference type="ARBA" id="ARBA00043673"/>
    </source>
</evidence>
<keyword evidence="6" id="KW-0964">Secreted</keyword>